<dbReference type="GO" id="GO:0160105">
    <property type="term" value="F:tRNA (adenine(22)-N1)-methyltransferase activity"/>
    <property type="evidence" value="ECO:0007669"/>
    <property type="project" value="InterPro"/>
</dbReference>
<dbReference type="PIRSF" id="PIRSF018637">
    <property type="entry name" value="TrmK"/>
    <property type="match status" value="1"/>
</dbReference>
<reference evidence="1 2" key="1">
    <citation type="submission" date="2017-04" db="EMBL/GenBank/DDBJ databases">
        <authorList>
            <person name="Afonso C.L."/>
            <person name="Miller P.J."/>
            <person name="Scott M.A."/>
            <person name="Spackman E."/>
            <person name="Goraichik I."/>
            <person name="Dimitrov K.M."/>
            <person name="Suarez D.L."/>
            <person name="Swayne D.E."/>
        </authorList>
    </citation>
    <scope>NUCLEOTIDE SEQUENCE [LARGE SCALE GENOMIC DNA]</scope>
    <source>
        <strain evidence="1 2">LMG26642</strain>
    </source>
</reference>
<dbReference type="OrthoDB" id="5881184at2"/>
<dbReference type="EMBL" id="FXBJ01000002">
    <property type="protein sequence ID" value="SMH36477.1"/>
    <property type="molecule type" value="Genomic_DNA"/>
</dbReference>
<evidence type="ECO:0000313" key="2">
    <source>
        <dbReference type="Proteomes" id="UP000193435"/>
    </source>
</evidence>
<dbReference type="Pfam" id="PF04816">
    <property type="entry name" value="TrmK"/>
    <property type="match status" value="1"/>
</dbReference>
<organism evidence="1 2">
    <name type="scientific">Carnobacterium iners</name>
    <dbReference type="NCBI Taxonomy" id="1073423"/>
    <lineage>
        <taxon>Bacteria</taxon>
        <taxon>Bacillati</taxon>
        <taxon>Bacillota</taxon>
        <taxon>Bacilli</taxon>
        <taxon>Lactobacillales</taxon>
        <taxon>Carnobacteriaceae</taxon>
        <taxon>Carnobacterium</taxon>
    </lineage>
</organism>
<evidence type="ECO:0000313" key="1">
    <source>
        <dbReference type="EMBL" id="SMH36477.1"/>
    </source>
</evidence>
<dbReference type="GO" id="GO:0032259">
    <property type="term" value="P:methylation"/>
    <property type="evidence" value="ECO:0007669"/>
    <property type="project" value="UniProtKB-KW"/>
</dbReference>
<proteinExistence type="predicted"/>
<name>A0A1X7NFF8_9LACT</name>
<dbReference type="AlphaFoldDB" id="A0A1X7NFF8"/>
<dbReference type="Gene3D" id="1.10.287.1890">
    <property type="match status" value="1"/>
</dbReference>
<sequence>MKLKQLSLRLEGAASYVPEGSRLADIGSDHAYLPCVLAVEGKIKFAVAGEIIEGPFRIAENQVKRLKLQNEVVVRLGDGLNVINPEIDRISAITICGMGGVLIATILDEGYQIGKLTGKERLILQANKDESDLRTWLIEHQYQIIAEELIEENSKIYEIIVAEKAAESSIPFLAEDIAFGFHLRKERSLLFIKKWTSELAKNKQILVDLPKSATDQSEKIQAFTIKIAAIEELLK</sequence>
<keyword evidence="1" id="KW-0808">Transferase</keyword>
<dbReference type="Proteomes" id="UP000193435">
    <property type="component" value="Unassembled WGS sequence"/>
</dbReference>
<gene>
    <name evidence="1" type="ORF">SAMN04488700_1889</name>
</gene>
<protein>
    <submittedName>
        <fullName evidence="1">tRNA (Adenine22-N1)-methyltransferase</fullName>
    </submittedName>
</protein>
<dbReference type="InterPro" id="IPR029063">
    <property type="entry name" value="SAM-dependent_MTases_sf"/>
</dbReference>
<keyword evidence="1" id="KW-0489">Methyltransferase</keyword>
<dbReference type="PANTHER" id="PTHR38451:SF1">
    <property type="entry name" value="TRNA (ADENINE(22)-N(1))-METHYLTRANSFERASE"/>
    <property type="match status" value="1"/>
</dbReference>
<accession>A0A1X7NFF8</accession>
<dbReference type="Gene3D" id="3.40.50.150">
    <property type="entry name" value="Vaccinia Virus protein VP39"/>
    <property type="match status" value="1"/>
</dbReference>
<dbReference type="InterPro" id="IPR006901">
    <property type="entry name" value="TrmK"/>
</dbReference>
<dbReference type="SUPFAM" id="SSF53335">
    <property type="entry name" value="S-adenosyl-L-methionine-dependent methyltransferases"/>
    <property type="match status" value="1"/>
</dbReference>
<dbReference type="RefSeq" id="WP_085559978.1">
    <property type="nucleotide sequence ID" value="NZ_FOAH01000003.1"/>
</dbReference>
<keyword evidence="2" id="KW-1185">Reference proteome</keyword>
<dbReference type="STRING" id="1073423.SAMN04488700_1889"/>
<dbReference type="PANTHER" id="PTHR38451">
    <property type="entry name" value="TRNA (ADENINE(22)-N(1))-METHYLTRANSFERASE"/>
    <property type="match status" value="1"/>
</dbReference>